<dbReference type="KEGG" id="apro:F751_3031"/>
<protein>
    <submittedName>
        <fullName evidence="1">Uncharacterized protein</fullName>
    </submittedName>
</protein>
<dbReference type="Proteomes" id="UP000028924">
    <property type="component" value="Unassembled WGS sequence"/>
</dbReference>
<gene>
    <name evidence="1" type="ORF">F751_3031</name>
</gene>
<evidence type="ECO:0000313" key="1">
    <source>
        <dbReference type="EMBL" id="KFM24313.1"/>
    </source>
</evidence>
<proteinExistence type="predicted"/>
<evidence type="ECO:0000313" key="2">
    <source>
        <dbReference type="Proteomes" id="UP000028924"/>
    </source>
</evidence>
<dbReference type="EMBL" id="KL662107">
    <property type="protein sequence ID" value="KFM24313.1"/>
    <property type="molecule type" value="Genomic_DNA"/>
</dbReference>
<sequence length="140" mass="14368">MFSLQGGQRGIGVWGGECRLSDLKGAASMRLHALRWLPALVLLSSNPPSPPGRPWPWLPPGPRPWLPQSGPRWALRSPPRPDSGCAAALPLALAPAAEAAAGGPWPGVGRGRVRGGYMTSKRAACGSVAGLAVQSGGSPP</sequence>
<reference evidence="1 2" key="1">
    <citation type="journal article" date="2014" name="BMC Genomics">
        <title>Oil accumulation mechanisms of the oleaginous microalga Chlorella protothecoides revealed through its genome, transcriptomes, and proteomes.</title>
        <authorList>
            <person name="Gao C."/>
            <person name="Wang Y."/>
            <person name="Shen Y."/>
            <person name="Yan D."/>
            <person name="He X."/>
            <person name="Dai J."/>
            <person name="Wu Q."/>
        </authorList>
    </citation>
    <scope>NUCLEOTIDE SEQUENCE [LARGE SCALE GENOMIC DNA]</scope>
    <source>
        <strain evidence="1 2">0710</strain>
    </source>
</reference>
<name>A0A087SF09_AUXPR</name>
<keyword evidence="2" id="KW-1185">Reference proteome</keyword>
<dbReference type="RefSeq" id="XP_011397201.1">
    <property type="nucleotide sequence ID" value="XM_011398899.1"/>
</dbReference>
<dbReference type="GeneID" id="23614422"/>
<accession>A0A087SF09</accession>
<organism evidence="1 2">
    <name type="scientific">Auxenochlorella protothecoides</name>
    <name type="common">Green microalga</name>
    <name type="synonym">Chlorella protothecoides</name>
    <dbReference type="NCBI Taxonomy" id="3075"/>
    <lineage>
        <taxon>Eukaryota</taxon>
        <taxon>Viridiplantae</taxon>
        <taxon>Chlorophyta</taxon>
        <taxon>core chlorophytes</taxon>
        <taxon>Trebouxiophyceae</taxon>
        <taxon>Chlorellales</taxon>
        <taxon>Chlorellaceae</taxon>
        <taxon>Auxenochlorella</taxon>
    </lineage>
</organism>
<dbReference type="AlphaFoldDB" id="A0A087SF09"/>